<dbReference type="Proteomes" id="UP000739411">
    <property type="component" value="Unassembled WGS sequence"/>
</dbReference>
<dbReference type="PROSITE" id="PS50113">
    <property type="entry name" value="PAC"/>
    <property type="match status" value="1"/>
</dbReference>
<dbReference type="NCBIfam" id="TIGR00229">
    <property type="entry name" value="sensory_box"/>
    <property type="match status" value="1"/>
</dbReference>
<dbReference type="InterPro" id="IPR001610">
    <property type="entry name" value="PAC"/>
</dbReference>
<dbReference type="InterPro" id="IPR000700">
    <property type="entry name" value="PAS-assoc_C"/>
</dbReference>
<name>A0A935JYE4_9RHOO</name>
<comment type="caution">
    <text evidence="2">The sequence shown here is derived from an EMBL/GenBank/DDBJ whole genome shotgun (WGS) entry which is preliminary data.</text>
</comment>
<feature type="domain" description="PAC" evidence="1">
    <location>
        <begin position="11"/>
        <end position="63"/>
    </location>
</feature>
<evidence type="ECO:0000259" key="1">
    <source>
        <dbReference type="PROSITE" id="PS50113"/>
    </source>
</evidence>
<organism evidence="2 3">
    <name type="scientific">Candidatus Dechloromonas phosphorivorans</name>
    <dbReference type="NCBI Taxonomy" id="2899244"/>
    <lineage>
        <taxon>Bacteria</taxon>
        <taxon>Pseudomonadati</taxon>
        <taxon>Pseudomonadota</taxon>
        <taxon>Betaproteobacteria</taxon>
        <taxon>Rhodocyclales</taxon>
        <taxon>Azonexaceae</taxon>
        <taxon>Dechloromonas</taxon>
    </lineage>
</organism>
<reference evidence="2 3" key="1">
    <citation type="submission" date="2020-10" db="EMBL/GenBank/DDBJ databases">
        <title>Connecting structure to function with the recovery of over 1000 high-quality activated sludge metagenome-assembled genomes encoding full-length rRNA genes using long-read sequencing.</title>
        <authorList>
            <person name="Singleton C.M."/>
            <person name="Petriglieri F."/>
            <person name="Kristensen J.M."/>
            <person name="Kirkegaard R.H."/>
            <person name="Michaelsen T.Y."/>
            <person name="Andersen M.H."/>
            <person name="Karst S.M."/>
            <person name="Dueholm M.S."/>
            <person name="Nielsen P.H."/>
            <person name="Albertsen M."/>
        </authorList>
    </citation>
    <scope>NUCLEOTIDE SEQUENCE [LARGE SCALE GENOMIC DNA]</scope>
    <source>
        <strain evidence="2">EsbW_18-Q3-R4-48_BATAC.463</strain>
    </source>
</reference>
<evidence type="ECO:0000313" key="2">
    <source>
        <dbReference type="EMBL" id="MBK7416281.1"/>
    </source>
</evidence>
<dbReference type="AlphaFoldDB" id="A0A935JYE4"/>
<dbReference type="CDD" id="cd00130">
    <property type="entry name" value="PAS"/>
    <property type="match status" value="1"/>
</dbReference>
<proteinExistence type="predicted"/>
<dbReference type="Gene3D" id="3.30.450.20">
    <property type="entry name" value="PAS domain"/>
    <property type="match status" value="1"/>
</dbReference>
<evidence type="ECO:0000313" key="3">
    <source>
        <dbReference type="Proteomes" id="UP000739411"/>
    </source>
</evidence>
<gene>
    <name evidence="2" type="ORF">IPJ38_15450</name>
</gene>
<accession>A0A935JYE4</accession>
<dbReference type="Pfam" id="PF13426">
    <property type="entry name" value="PAS_9"/>
    <property type="match status" value="1"/>
</dbReference>
<dbReference type="EMBL" id="JADJMS010000037">
    <property type="protein sequence ID" value="MBK7416281.1"/>
    <property type="molecule type" value="Genomic_DNA"/>
</dbReference>
<dbReference type="SMART" id="SM00086">
    <property type="entry name" value="PAC"/>
    <property type="match status" value="1"/>
</dbReference>
<dbReference type="SUPFAM" id="SSF55785">
    <property type="entry name" value="PYP-like sensor domain (PAS domain)"/>
    <property type="match status" value="1"/>
</dbReference>
<sequence length="63" mass="7310">MWTTLISGKTWKGEFHNRRKDGTLFWELASISPVYSDEGELIHFVAVKEDISARKQADEKLEN</sequence>
<dbReference type="InterPro" id="IPR035965">
    <property type="entry name" value="PAS-like_dom_sf"/>
</dbReference>
<protein>
    <submittedName>
        <fullName evidence="2">PAS domain S-box protein</fullName>
    </submittedName>
</protein>
<dbReference type="InterPro" id="IPR000014">
    <property type="entry name" value="PAS"/>
</dbReference>